<dbReference type="STRING" id="33097.A0A150GH85"/>
<dbReference type="PANTHER" id="PTHR12121">
    <property type="entry name" value="CARBON CATABOLITE REPRESSOR PROTEIN 4"/>
    <property type="match status" value="1"/>
</dbReference>
<evidence type="ECO:0000256" key="1">
    <source>
        <dbReference type="SAM" id="MobiDB-lite"/>
    </source>
</evidence>
<evidence type="ECO:0000313" key="3">
    <source>
        <dbReference type="EMBL" id="KXZ48730.1"/>
    </source>
</evidence>
<dbReference type="Proteomes" id="UP000075714">
    <property type="component" value="Unassembled WGS sequence"/>
</dbReference>
<dbReference type="Pfam" id="PF03372">
    <property type="entry name" value="Exo_endo_phos"/>
    <property type="match status" value="1"/>
</dbReference>
<dbReference type="InterPro" id="IPR050410">
    <property type="entry name" value="CCR4/nocturin_mRNA_transcr"/>
</dbReference>
<dbReference type="OrthoDB" id="2866996at2759"/>
<feature type="region of interest" description="Disordered" evidence="1">
    <location>
        <begin position="377"/>
        <end position="396"/>
    </location>
</feature>
<keyword evidence="4" id="KW-1185">Reference proteome</keyword>
<accession>A0A150GH85</accession>
<gene>
    <name evidence="3" type="ORF">GPECTOR_25g314</name>
</gene>
<dbReference type="InterPro" id="IPR036691">
    <property type="entry name" value="Endo/exonu/phosph_ase_sf"/>
</dbReference>
<dbReference type="InterPro" id="IPR005135">
    <property type="entry name" value="Endo/exonuclease/phosphatase"/>
</dbReference>
<comment type="caution">
    <text evidence="3">The sequence shown here is derived from an EMBL/GenBank/DDBJ whole genome shotgun (WGS) entry which is preliminary data.</text>
</comment>
<dbReference type="GO" id="GO:0000175">
    <property type="term" value="F:3'-5'-RNA exonuclease activity"/>
    <property type="evidence" value="ECO:0007669"/>
    <property type="project" value="TreeGrafter"/>
</dbReference>
<feature type="region of interest" description="Disordered" evidence="1">
    <location>
        <begin position="261"/>
        <end position="297"/>
    </location>
</feature>
<feature type="compositionally biased region" description="Gly residues" evidence="1">
    <location>
        <begin position="382"/>
        <end position="391"/>
    </location>
</feature>
<dbReference type="Gene3D" id="3.60.10.10">
    <property type="entry name" value="Endonuclease/exonuclease/phosphatase"/>
    <property type="match status" value="1"/>
</dbReference>
<dbReference type="PANTHER" id="PTHR12121:SF100">
    <property type="entry name" value="POLY(A)-SPECIFIC RIBONUCLEASE"/>
    <property type="match status" value="1"/>
</dbReference>
<dbReference type="SUPFAM" id="SSF56219">
    <property type="entry name" value="DNase I-like"/>
    <property type="match status" value="1"/>
</dbReference>
<sequence length="430" mass="44969">MTAAAPAEGRGVGPEARPTLPVARTFKVISYNILAPKYSGFNSYCPPQLLDWAYRRPLVLRELDFHSADLIGLQECDMEFFSRELGAWMAERGMEGEFLPRNVGPVPGPTEGIALLWRSSALEAVARRSYVFAEMGPEVAGLPPEIADTEPWRKLKELGEGAVLVLLRHRPTGQLLLGAVTHLFWNPAFPDVKVLQAALLCGAMAAFAQEASGAAGQAASVPVVLCGDFNSLASKRLPDSFDPQVPADGLASGVYTLLSRGSLPPDHPDHPHSRVWGPGPGGPGGGGGADASKAASGGAERFPALPMGCSGLRLTSLSAEAFGREPPLTTRTASFAGCLDYVWLSSGPGSKLAVVSALAMPYDNEDGLPSMGPSAAARPAAGGAGDFGGGGGRRDGSWRDPLADIAFRPIPDEEYPSDHLAVGGELLLLP</sequence>
<feature type="compositionally biased region" description="Gly residues" evidence="1">
    <location>
        <begin position="278"/>
        <end position="289"/>
    </location>
</feature>
<protein>
    <recommendedName>
        <fullName evidence="2">Endonuclease/exonuclease/phosphatase domain-containing protein</fullName>
    </recommendedName>
</protein>
<reference evidence="4" key="1">
    <citation type="journal article" date="2016" name="Nat. Commun.">
        <title>The Gonium pectorale genome demonstrates co-option of cell cycle regulation during the evolution of multicellularity.</title>
        <authorList>
            <person name="Hanschen E.R."/>
            <person name="Marriage T.N."/>
            <person name="Ferris P.J."/>
            <person name="Hamaji T."/>
            <person name="Toyoda A."/>
            <person name="Fujiyama A."/>
            <person name="Neme R."/>
            <person name="Noguchi H."/>
            <person name="Minakuchi Y."/>
            <person name="Suzuki M."/>
            <person name="Kawai-Toyooka H."/>
            <person name="Smith D.R."/>
            <person name="Sparks H."/>
            <person name="Anderson J."/>
            <person name="Bakaric R."/>
            <person name="Luria V."/>
            <person name="Karger A."/>
            <person name="Kirschner M.W."/>
            <person name="Durand P.M."/>
            <person name="Michod R.E."/>
            <person name="Nozaki H."/>
            <person name="Olson B.J."/>
        </authorList>
    </citation>
    <scope>NUCLEOTIDE SEQUENCE [LARGE SCALE GENOMIC DNA]</scope>
    <source>
        <strain evidence="4">NIES-2863</strain>
    </source>
</reference>
<evidence type="ECO:0000313" key="4">
    <source>
        <dbReference type="Proteomes" id="UP000075714"/>
    </source>
</evidence>
<organism evidence="3 4">
    <name type="scientific">Gonium pectorale</name>
    <name type="common">Green alga</name>
    <dbReference type="NCBI Taxonomy" id="33097"/>
    <lineage>
        <taxon>Eukaryota</taxon>
        <taxon>Viridiplantae</taxon>
        <taxon>Chlorophyta</taxon>
        <taxon>core chlorophytes</taxon>
        <taxon>Chlorophyceae</taxon>
        <taxon>CS clade</taxon>
        <taxon>Chlamydomonadales</taxon>
        <taxon>Volvocaceae</taxon>
        <taxon>Gonium</taxon>
    </lineage>
</organism>
<name>A0A150GH85_GONPE</name>
<feature type="domain" description="Endonuclease/exonuclease/phosphatase" evidence="2">
    <location>
        <begin position="30"/>
        <end position="354"/>
    </location>
</feature>
<dbReference type="EMBL" id="LSYV01000026">
    <property type="protein sequence ID" value="KXZ48730.1"/>
    <property type="molecule type" value="Genomic_DNA"/>
</dbReference>
<proteinExistence type="predicted"/>
<evidence type="ECO:0000259" key="2">
    <source>
        <dbReference type="Pfam" id="PF03372"/>
    </source>
</evidence>
<dbReference type="AlphaFoldDB" id="A0A150GH85"/>